<dbReference type="Proteomes" id="UP000746584">
    <property type="component" value="Unassembled WGS sequence"/>
</dbReference>
<accession>A0ABS2RVN1</accession>
<evidence type="ECO:0000313" key="1">
    <source>
        <dbReference type="EMBL" id="MBM7803021.1"/>
    </source>
</evidence>
<dbReference type="RefSeq" id="WP_175328265.1">
    <property type="nucleotide sequence ID" value="NZ_BMOI01000003.1"/>
</dbReference>
<proteinExistence type="predicted"/>
<gene>
    <name evidence="1" type="ORF">JOE58_002272</name>
</gene>
<sequence>MHHLTAGVWTKIGLWATVENTGSPVALRVFTTDDTSGGGPLLIDDCSVVPEP</sequence>
<name>A0ABS2RVN1_9MICO</name>
<evidence type="ECO:0000313" key="2">
    <source>
        <dbReference type="Proteomes" id="UP000746584"/>
    </source>
</evidence>
<dbReference type="EMBL" id="JAFBCG010000001">
    <property type="protein sequence ID" value="MBM7803021.1"/>
    <property type="molecule type" value="Genomic_DNA"/>
</dbReference>
<protein>
    <recommendedName>
        <fullName evidence="3">CBM-cenC domain-containing protein</fullName>
    </recommendedName>
</protein>
<reference evidence="1 2" key="1">
    <citation type="submission" date="2021-01" db="EMBL/GenBank/DDBJ databases">
        <title>Sequencing the genomes of 1000 actinobacteria strains.</title>
        <authorList>
            <person name="Klenk H.-P."/>
        </authorList>
    </citation>
    <scope>NUCLEOTIDE SEQUENCE [LARGE SCALE GENOMIC DNA]</scope>
    <source>
        <strain evidence="1 2">DSM 20542</strain>
    </source>
</reference>
<comment type="caution">
    <text evidence="1">The sequence shown here is derived from an EMBL/GenBank/DDBJ whole genome shotgun (WGS) entry which is preliminary data.</text>
</comment>
<keyword evidence="2" id="KW-1185">Reference proteome</keyword>
<organism evidence="1 2">
    <name type="scientific">Curtobacterium luteum</name>
    <dbReference type="NCBI Taxonomy" id="33881"/>
    <lineage>
        <taxon>Bacteria</taxon>
        <taxon>Bacillati</taxon>
        <taxon>Actinomycetota</taxon>
        <taxon>Actinomycetes</taxon>
        <taxon>Micrococcales</taxon>
        <taxon>Microbacteriaceae</taxon>
        <taxon>Curtobacterium</taxon>
    </lineage>
</organism>
<evidence type="ECO:0008006" key="3">
    <source>
        <dbReference type="Google" id="ProtNLM"/>
    </source>
</evidence>